<reference evidence="7" key="1">
    <citation type="submission" date="2016-10" db="EMBL/GenBank/DDBJ databases">
        <authorList>
            <person name="Varghese N."/>
            <person name="Submissions S."/>
        </authorList>
    </citation>
    <scope>NUCLEOTIDE SEQUENCE [LARGE SCALE GENOMIC DNA]</scope>
    <source>
        <strain evidence="7">CGMCC 1.10118</strain>
    </source>
</reference>
<keyword evidence="3" id="KW-0443">Lipid metabolism</keyword>
<keyword evidence="4" id="KW-1133">Transmembrane helix</keyword>
<keyword evidence="4" id="KW-0472">Membrane</keyword>
<dbReference type="GO" id="GO:0016042">
    <property type="term" value="P:lipid catabolic process"/>
    <property type="evidence" value="ECO:0007669"/>
    <property type="project" value="UniProtKB-KW"/>
</dbReference>
<dbReference type="GO" id="GO:0016891">
    <property type="term" value="F:RNA endonuclease activity producing 5'-phosphomonoesters, hydrolytic mechanism"/>
    <property type="evidence" value="ECO:0007669"/>
    <property type="project" value="TreeGrafter"/>
</dbReference>
<feature type="transmembrane region" description="Helical" evidence="4">
    <location>
        <begin position="517"/>
        <end position="538"/>
    </location>
</feature>
<keyword evidence="7" id="KW-1185">Reference proteome</keyword>
<sequence>MLLVVLLWSLGVVPTSVVAAPAVAEPTQPPAGATANDTGPRIVAVFPDPVAAGDSGEYVVVDTAGTPNLTLADGESTVRVPPDGRVAVSSSPNATRALVETRVVGPGLDLSNAGERLQLRRDGIVVDRVAYDRSREGERLNATTERWTPRGLRPRSVVSTGASPATVFVLPDAPEVAIETLRGAETRILLAGYTFASPRAADALLAAERRGVRVRVLLEGGPIGGMTTAQRTQLDRLAAGGVDVRVIDGPHARFTYHHAKYAVVDDRALVLTENWKPAGTGGRDSRGWGVRVDSPRTAAALADVFAHDADWTDAVPWPTARRNATFVEAGPAAGTYDGEFDAKRVETGRIEVLTAPGNAGTAVRQTIRDADDRIWVLSPRLDVEGPYFASLVDAARRGVRVRILLSNAWYDAESNGAVVERAARLRDRGLPIEARIARPAGRFGKVHAKGALVDSETVLVGSLNWNEGAERRNREVVLALSGPEPAAYYGQAFDADWRRAGGAGGTERGLTDRRVQVTMGLGALAALALAGFVLRRVIAFE</sequence>
<dbReference type="Proteomes" id="UP000199170">
    <property type="component" value="Unassembled WGS sequence"/>
</dbReference>
<dbReference type="STRING" id="660517.SAMN04487946_11740"/>
<dbReference type="OrthoDB" id="31343at2157"/>
<dbReference type="EMBL" id="FNPB01000017">
    <property type="protein sequence ID" value="SDY47310.1"/>
    <property type="molecule type" value="Genomic_DNA"/>
</dbReference>
<feature type="domain" description="PLD phosphodiesterase" evidence="5">
    <location>
        <begin position="442"/>
        <end position="469"/>
    </location>
</feature>
<dbReference type="SUPFAM" id="SSF56024">
    <property type="entry name" value="Phospholipase D/nuclease"/>
    <property type="match status" value="2"/>
</dbReference>
<protein>
    <submittedName>
        <fullName evidence="6">Phosphatidylserine/phosphatidylglycerophosphate/cardiolipin synthase</fullName>
    </submittedName>
</protein>
<dbReference type="InterPro" id="IPR001736">
    <property type="entry name" value="PLipase_D/transphosphatidylase"/>
</dbReference>
<dbReference type="PROSITE" id="PS50035">
    <property type="entry name" value="PLD"/>
    <property type="match status" value="1"/>
</dbReference>
<evidence type="ECO:0000256" key="4">
    <source>
        <dbReference type="SAM" id="Phobius"/>
    </source>
</evidence>
<keyword evidence="1" id="KW-0378">Hydrolase</keyword>
<evidence type="ECO:0000256" key="2">
    <source>
        <dbReference type="ARBA" id="ARBA00022963"/>
    </source>
</evidence>
<gene>
    <name evidence="6" type="ORF">SAMN04487946_11740</name>
</gene>
<evidence type="ECO:0000256" key="1">
    <source>
        <dbReference type="ARBA" id="ARBA00022801"/>
    </source>
</evidence>
<dbReference type="AlphaFoldDB" id="A0A1H3K537"/>
<accession>A0A1H3K537</accession>
<organism evidence="6 7">
    <name type="scientific">Halobellus clavatus</name>
    <dbReference type="NCBI Taxonomy" id="660517"/>
    <lineage>
        <taxon>Archaea</taxon>
        <taxon>Methanobacteriati</taxon>
        <taxon>Methanobacteriota</taxon>
        <taxon>Stenosarchaea group</taxon>
        <taxon>Halobacteria</taxon>
        <taxon>Halobacteriales</taxon>
        <taxon>Haloferacaceae</taxon>
        <taxon>Halobellus</taxon>
    </lineage>
</organism>
<dbReference type="CDD" id="cd09128">
    <property type="entry name" value="PLDc_unchar1_2"/>
    <property type="match status" value="1"/>
</dbReference>
<dbReference type="PANTHER" id="PTHR43856">
    <property type="entry name" value="CARDIOLIPIN HYDROLASE"/>
    <property type="match status" value="1"/>
</dbReference>
<dbReference type="CDD" id="cd09127">
    <property type="entry name" value="PLDc_unchar1_1"/>
    <property type="match status" value="1"/>
</dbReference>
<keyword evidence="2" id="KW-0442">Lipid degradation</keyword>
<keyword evidence="4" id="KW-0812">Transmembrane</keyword>
<evidence type="ECO:0000256" key="3">
    <source>
        <dbReference type="ARBA" id="ARBA00023098"/>
    </source>
</evidence>
<evidence type="ECO:0000313" key="7">
    <source>
        <dbReference type="Proteomes" id="UP000199170"/>
    </source>
</evidence>
<dbReference type="InterPro" id="IPR051406">
    <property type="entry name" value="PLD_domain"/>
</dbReference>
<evidence type="ECO:0000259" key="5">
    <source>
        <dbReference type="PROSITE" id="PS50035"/>
    </source>
</evidence>
<evidence type="ECO:0000313" key="6">
    <source>
        <dbReference type="EMBL" id="SDY47310.1"/>
    </source>
</evidence>
<dbReference type="InterPro" id="IPR025202">
    <property type="entry name" value="PLD-like_dom"/>
</dbReference>
<dbReference type="PANTHER" id="PTHR43856:SF1">
    <property type="entry name" value="MITOCHONDRIAL CARDIOLIPIN HYDROLASE"/>
    <property type="match status" value="1"/>
</dbReference>
<dbReference type="Pfam" id="PF13091">
    <property type="entry name" value="PLDc_2"/>
    <property type="match status" value="2"/>
</dbReference>
<name>A0A1H3K537_9EURY</name>
<dbReference type="Gene3D" id="3.30.870.10">
    <property type="entry name" value="Endonuclease Chain A"/>
    <property type="match status" value="2"/>
</dbReference>
<dbReference type="SMART" id="SM00155">
    <property type="entry name" value="PLDc"/>
    <property type="match status" value="2"/>
</dbReference>
<proteinExistence type="predicted"/>